<dbReference type="Proteomes" id="UP000010523">
    <property type="component" value="Unassembled WGS sequence"/>
</dbReference>
<name>I3DUY4_BACMT</name>
<evidence type="ECO:0000313" key="1">
    <source>
        <dbReference type="EMBL" id="EIJ78055.1"/>
    </source>
</evidence>
<organism evidence="1 2">
    <name type="scientific">Bacillus methanolicus PB1</name>
    <dbReference type="NCBI Taxonomy" id="997296"/>
    <lineage>
        <taxon>Bacteria</taxon>
        <taxon>Bacillati</taxon>
        <taxon>Bacillota</taxon>
        <taxon>Bacilli</taxon>
        <taxon>Bacillales</taxon>
        <taxon>Bacillaceae</taxon>
        <taxon>Bacillus</taxon>
    </lineage>
</organism>
<sequence length="285" mass="33290">MANGRLVLNPSKETTELLKHKAQDISKFIQSTKVDGTFKQLLKYVTDKIVKLFMEVNQYLDFRSDDYHKLEKIYGDLFERVCKIGNQKKISESEIDHLFCSHYKNLQSFLLDSNGAEIFKKYRTNPNLFEVKCEEYTPEFQIKLLNINLETIKEPILDLGCGQQALLVHFLRENGFEAFGVDRNVDAMNYLYKMNWLESTFISNTWGTIISHMAFSNHFMHHHLRTDGDFEIYARRYMEILKSLKLGGSFIYAPSLPFIEQLLITSNKSFVVETSVHSTKVIRIK</sequence>
<dbReference type="eggNOG" id="COG0500">
    <property type="taxonomic scope" value="Bacteria"/>
</dbReference>
<dbReference type="SUPFAM" id="SSF53335">
    <property type="entry name" value="S-adenosyl-L-methionine-dependent methyltransferases"/>
    <property type="match status" value="1"/>
</dbReference>
<dbReference type="AlphaFoldDB" id="I3DUY4"/>
<accession>I3DUY4</accession>
<dbReference type="STRING" id="997296.PB1_10854"/>
<dbReference type="RefSeq" id="WP_004436231.1">
    <property type="nucleotide sequence ID" value="NZ_AFEU01000003.1"/>
</dbReference>
<comment type="caution">
    <text evidence="1">The sequence shown here is derived from an EMBL/GenBank/DDBJ whole genome shotgun (WGS) entry which is preliminary data.</text>
</comment>
<keyword evidence="2" id="KW-1185">Reference proteome</keyword>
<dbReference type="PATRIC" id="fig|997296.3.peg.2281"/>
<reference evidence="1 2" key="1">
    <citation type="journal article" date="2012" name="Appl. Environ. Microbiol.">
        <title>Genome Sequence of Thermotolerant Bacillus methanolicus: Features and Regulation Related to Methylotrophy and Production of L-Lysine and L-Glutamate from Methanol.</title>
        <authorList>
            <person name="Heggeset T.M."/>
            <person name="Krog A."/>
            <person name="Balzer S."/>
            <person name="Wentzel A."/>
            <person name="Ellingsen T.E."/>
            <person name="Brautaset T."/>
        </authorList>
    </citation>
    <scope>NUCLEOTIDE SEQUENCE [LARGE SCALE GENOMIC DNA]</scope>
    <source>
        <strain evidence="1 2">PB1</strain>
    </source>
</reference>
<dbReference type="InterPro" id="IPR029063">
    <property type="entry name" value="SAM-dependent_MTases_sf"/>
</dbReference>
<keyword evidence="1" id="KW-0489">Methyltransferase</keyword>
<dbReference type="Gene3D" id="3.40.50.150">
    <property type="entry name" value="Vaccinia Virus protein VP39"/>
    <property type="match status" value="1"/>
</dbReference>
<dbReference type="OrthoDB" id="2615562at2"/>
<protein>
    <submittedName>
        <fullName evidence="1">Methyltransferase type 11</fullName>
    </submittedName>
</protein>
<dbReference type="EMBL" id="AFEU01000003">
    <property type="protein sequence ID" value="EIJ78055.1"/>
    <property type="molecule type" value="Genomic_DNA"/>
</dbReference>
<dbReference type="GO" id="GO:0032259">
    <property type="term" value="P:methylation"/>
    <property type="evidence" value="ECO:0007669"/>
    <property type="project" value="UniProtKB-KW"/>
</dbReference>
<evidence type="ECO:0000313" key="2">
    <source>
        <dbReference type="Proteomes" id="UP000010523"/>
    </source>
</evidence>
<keyword evidence="1" id="KW-0808">Transferase</keyword>
<dbReference type="GO" id="GO:0008168">
    <property type="term" value="F:methyltransferase activity"/>
    <property type="evidence" value="ECO:0007669"/>
    <property type="project" value="UniProtKB-KW"/>
</dbReference>
<gene>
    <name evidence="1" type="ORF">PB1_10854</name>
</gene>
<proteinExistence type="predicted"/>